<evidence type="ECO:0000313" key="2">
    <source>
        <dbReference type="EMBL" id="KAG8048096.1"/>
    </source>
</evidence>
<accession>A0A8J5RZW5</accession>
<organism evidence="2 3">
    <name type="scientific">Zizania palustris</name>
    <name type="common">Northern wild rice</name>
    <dbReference type="NCBI Taxonomy" id="103762"/>
    <lineage>
        <taxon>Eukaryota</taxon>
        <taxon>Viridiplantae</taxon>
        <taxon>Streptophyta</taxon>
        <taxon>Embryophyta</taxon>
        <taxon>Tracheophyta</taxon>
        <taxon>Spermatophyta</taxon>
        <taxon>Magnoliopsida</taxon>
        <taxon>Liliopsida</taxon>
        <taxon>Poales</taxon>
        <taxon>Poaceae</taxon>
        <taxon>BOP clade</taxon>
        <taxon>Oryzoideae</taxon>
        <taxon>Oryzeae</taxon>
        <taxon>Zizaniinae</taxon>
        <taxon>Zizania</taxon>
    </lineage>
</organism>
<reference evidence="2" key="1">
    <citation type="journal article" date="2021" name="bioRxiv">
        <title>Whole Genome Assembly and Annotation of Northern Wild Rice, Zizania palustris L., Supports a Whole Genome Duplication in the Zizania Genus.</title>
        <authorList>
            <person name="Haas M."/>
            <person name="Kono T."/>
            <person name="Macchietto M."/>
            <person name="Millas R."/>
            <person name="McGilp L."/>
            <person name="Shao M."/>
            <person name="Duquette J."/>
            <person name="Hirsch C.N."/>
            <person name="Kimball J."/>
        </authorList>
    </citation>
    <scope>NUCLEOTIDE SEQUENCE</scope>
    <source>
        <tissue evidence="2">Fresh leaf tissue</tissue>
    </source>
</reference>
<name>A0A8J5RZW5_ZIZPA</name>
<gene>
    <name evidence="2" type="ORF">GUJ93_ZPchr0008g14028</name>
</gene>
<keyword evidence="3" id="KW-1185">Reference proteome</keyword>
<dbReference type="Proteomes" id="UP000729402">
    <property type="component" value="Unassembled WGS sequence"/>
</dbReference>
<evidence type="ECO:0000313" key="3">
    <source>
        <dbReference type="Proteomes" id="UP000729402"/>
    </source>
</evidence>
<protein>
    <submittedName>
        <fullName evidence="2">Uncharacterized protein</fullName>
    </submittedName>
</protein>
<comment type="caution">
    <text evidence="2">The sequence shown here is derived from an EMBL/GenBank/DDBJ whole genome shotgun (WGS) entry which is preliminary data.</text>
</comment>
<sequence length="67" mass="7367">MVVRHGTTAPVRGGLARGGVATTTWHSATTPRWGSITMLRQGRPTRDRAAMEAGTVRTAERRWIPVR</sequence>
<proteinExistence type="predicted"/>
<feature type="region of interest" description="Disordered" evidence="1">
    <location>
        <begin position="1"/>
        <end position="20"/>
    </location>
</feature>
<evidence type="ECO:0000256" key="1">
    <source>
        <dbReference type="SAM" id="MobiDB-lite"/>
    </source>
</evidence>
<reference evidence="2" key="2">
    <citation type="submission" date="2021-02" db="EMBL/GenBank/DDBJ databases">
        <authorList>
            <person name="Kimball J.A."/>
            <person name="Haas M.W."/>
            <person name="Macchietto M."/>
            <person name="Kono T."/>
            <person name="Duquette J."/>
            <person name="Shao M."/>
        </authorList>
    </citation>
    <scope>NUCLEOTIDE SEQUENCE</scope>
    <source>
        <tissue evidence="2">Fresh leaf tissue</tissue>
    </source>
</reference>
<dbReference type="AlphaFoldDB" id="A0A8J5RZW5"/>
<dbReference type="EMBL" id="JAAALK010000290">
    <property type="protein sequence ID" value="KAG8048096.1"/>
    <property type="molecule type" value="Genomic_DNA"/>
</dbReference>